<accession>C1K2N0</accession>
<protein>
    <submittedName>
        <fullName evidence="2">ORF4</fullName>
    </submittedName>
</protein>
<name>C1K2N0_9VIRU</name>
<evidence type="ECO:0000313" key="2">
    <source>
        <dbReference type="EMBL" id="ACN94448.1"/>
    </source>
</evidence>
<evidence type="ECO:0000256" key="1">
    <source>
        <dbReference type="SAM" id="MobiDB-lite"/>
    </source>
</evidence>
<sequence>MANTTVIKVHQRPIQSPELPGVLPRNQAIVELKTAEEQGALISEVGHPTPFKIADVDLMAFTLRKARKSKYPSHIYGNLEFGDAFSFWSPRVIDIPAEGSSIQIDPEWSTFHKSVLDFYACRSASAFYVIHVPLPLGASLYLEATCPEQTLETVTRGVRWRPNVLPSASFFVGWDYPKKWKLGYQKLQGGYTGLSLKLRTIQSSNSSSSQVPLKALVFCCMTDVRGMGLRGITTSDPDAFKFQPVASPRTWYTEMDSGETFVAQPGAIGDTPTAAVPETPGTKDTPVTAKTEEIVKVQSTPTQAVSSSKPNVKAVSQKFIFIERIKVSTADMGKPIVYQFKPSSRTVKGDDLGLPYRRNVWCTGVMRDGFNRECEFKITSTRSPQIAGIVQVRVIKSSDLGYSCRYHELGGQSTTVMAPPVVHEPSSLTERTVSTGWHKASQATYTLILNVLCINRTADSKEATLSIYARTPNVHFSVPTKPKKTPKPPPPPKPDKPLEDGTKDSVLQIAHLLQTIVPYGEEQMNENV</sequence>
<organism evidence="2">
    <name type="scientific">Nasonia vitripennis virus</name>
    <dbReference type="NCBI Taxonomy" id="626355"/>
    <lineage>
        <taxon>Viruses</taxon>
        <taxon>Riboviria</taxon>
        <taxon>Orthornavirae</taxon>
        <taxon>Pisuviricota</taxon>
        <taxon>Pisoniviricetes</taxon>
        <taxon>Picornavirales</taxon>
        <taxon>Iflaviridae</taxon>
        <taxon>Iflavirus</taxon>
    </lineage>
</organism>
<dbReference type="EMBL" id="FJ790488">
    <property type="protein sequence ID" value="ACN94448.1"/>
    <property type="molecule type" value="mRNA"/>
</dbReference>
<feature type="region of interest" description="Disordered" evidence="1">
    <location>
        <begin position="475"/>
        <end position="505"/>
    </location>
</feature>
<reference evidence="2" key="1">
    <citation type="submission" date="2009-02" db="EMBL/GenBank/DDBJ databases">
        <title>Data mining cDNAs reveals 3 new ssRNA viruses in Nasonia (Hymenoptera: Pteromalidae).</title>
        <authorList>
            <person name="Oliveira D.C.S.G."/>
            <person name="Hunter W.M."/>
            <person name="Ng J."/>
            <person name="Desjardins C.A."/>
            <person name="Dang P.M."/>
            <person name="Werren J.H."/>
        </authorList>
    </citation>
    <scope>NUCLEOTIDE SEQUENCE</scope>
    <source>
        <strain evidence="2">3</strain>
    </source>
</reference>
<feature type="compositionally biased region" description="Basic and acidic residues" evidence="1">
    <location>
        <begin position="493"/>
        <end position="503"/>
    </location>
</feature>
<proteinExistence type="evidence at transcript level"/>